<accession>A0A1M6K5Y7</accession>
<keyword evidence="2" id="KW-0812">Transmembrane</keyword>
<name>A0A1M6K5Y7_PARC5</name>
<feature type="coiled-coil region" evidence="1">
    <location>
        <begin position="66"/>
        <end position="96"/>
    </location>
</feature>
<proteinExistence type="predicted"/>
<dbReference type="RefSeq" id="WP_073146594.1">
    <property type="nucleotide sequence ID" value="NZ_FRAG01000002.1"/>
</dbReference>
<organism evidence="3 4">
    <name type="scientific">Paramaledivibacter caminithermalis (strain DSM 15212 / CIP 107654 / DViRD3)</name>
    <name type="common">Clostridium caminithermale</name>
    <dbReference type="NCBI Taxonomy" id="1121301"/>
    <lineage>
        <taxon>Bacteria</taxon>
        <taxon>Bacillati</taxon>
        <taxon>Bacillota</taxon>
        <taxon>Clostridia</taxon>
        <taxon>Peptostreptococcales</taxon>
        <taxon>Caminicellaceae</taxon>
        <taxon>Paramaledivibacter</taxon>
    </lineage>
</organism>
<evidence type="ECO:0000256" key="2">
    <source>
        <dbReference type="SAM" id="Phobius"/>
    </source>
</evidence>
<reference evidence="3 4" key="1">
    <citation type="submission" date="2016-11" db="EMBL/GenBank/DDBJ databases">
        <authorList>
            <person name="Jaros S."/>
            <person name="Januszkiewicz K."/>
            <person name="Wedrychowicz H."/>
        </authorList>
    </citation>
    <scope>NUCLEOTIDE SEQUENCE [LARGE SCALE GENOMIC DNA]</scope>
    <source>
        <strain evidence="3 4">DSM 15212</strain>
    </source>
</reference>
<keyword evidence="2" id="KW-0472">Membrane</keyword>
<feature type="transmembrane region" description="Helical" evidence="2">
    <location>
        <begin position="12"/>
        <end position="43"/>
    </location>
</feature>
<dbReference type="AlphaFoldDB" id="A0A1M6K5Y7"/>
<keyword evidence="4" id="KW-1185">Reference proteome</keyword>
<sequence length="121" mass="14231">MKKLKIDNKHLFILFNISGVVIFLLGGAKLLAIITALIMGFLIGKYLEKVFQIVKDYRLMQKVNKINYSQIEIENIKKENEELKNLILRINRTQNTNVPPVKQSNIYDELEKFEYNPKINY</sequence>
<keyword evidence="2" id="KW-1133">Transmembrane helix</keyword>
<dbReference type="STRING" id="1121301.SAMN02745912_00280"/>
<evidence type="ECO:0000313" key="3">
    <source>
        <dbReference type="EMBL" id="SHJ54404.1"/>
    </source>
</evidence>
<evidence type="ECO:0000256" key="1">
    <source>
        <dbReference type="SAM" id="Coils"/>
    </source>
</evidence>
<gene>
    <name evidence="3" type="ORF">SAMN02745912_00280</name>
</gene>
<keyword evidence="1" id="KW-0175">Coiled coil</keyword>
<protein>
    <submittedName>
        <fullName evidence="3">Uncharacterized protein</fullName>
    </submittedName>
</protein>
<dbReference type="EMBL" id="FRAG01000002">
    <property type="protein sequence ID" value="SHJ54404.1"/>
    <property type="molecule type" value="Genomic_DNA"/>
</dbReference>
<evidence type="ECO:0000313" key="4">
    <source>
        <dbReference type="Proteomes" id="UP000184465"/>
    </source>
</evidence>
<dbReference type="Proteomes" id="UP000184465">
    <property type="component" value="Unassembled WGS sequence"/>
</dbReference>